<evidence type="ECO:0000313" key="1">
    <source>
        <dbReference type="EMBL" id="KAJ9081682.1"/>
    </source>
</evidence>
<keyword evidence="2" id="KW-1185">Reference proteome</keyword>
<name>A0ACC2U438_9FUNG</name>
<comment type="caution">
    <text evidence="1">The sequence shown here is derived from an EMBL/GenBank/DDBJ whole genome shotgun (WGS) entry which is preliminary data.</text>
</comment>
<organism evidence="1 2">
    <name type="scientific">Entomophthora muscae</name>
    <dbReference type="NCBI Taxonomy" id="34485"/>
    <lineage>
        <taxon>Eukaryota</taxon>
        <taxon>Fungi</taxon>
        <taxon>Fungi incertae sedis</taxon>
        <taxon>Zoopagomycota</taxon>
        <taxon>Entomophthoromycotina</taxon>
        <taxon>Entomophthoromycetes</taxon>
        <taxon>Entomophthorales</taxon>
        <taxon>Entomophthoraceae</taxon>
        <taxon>Entomophthora</taxon>
    </lineage>
</organism>
<dbReference type="EMBL" id="QTSX02001463">
    <property type="protein sequence ID" value="KAJ9081682.1"/>
    <property type="molecule type" value="Genomic_DNA"/>
</dbReference>
<reference evidence="1" key="1">
    <citation type="submission" date="2022-04" db="EMBL/GenBank/DDBJ databases">
        <title>Genome of the entomopathogenic fungus Entomophthora muscae.</title>
        <authorList>
            <person name="Elya C."/>
            <person name="Lovett B.R."/>
            <person name="Lee E."/>
            <person name="Macias A.M."/>
            <person name="Hajek A.E."/>
            <person name="De Bivort B.L."/>
            <person name="Kasson M.T."/>
            <person name="De Fine Licht H.H."/>
            <person name="Stajich J.E."/>
        </authorList>
    </citation>
    <scope>NUCLEOTIDE SEQUENCE</scope>
    <source>
        <strain evidence="1">Berkeley</strain>
    </source>
</reference>
<protein>
    <submittedName>
        <fullName evidence="1">Uncharacterized protein</fullName>
    </submittedName>
</protein>
<dbReference type="Proteomes" id="UP001165960">
    <property type="component" value="Unassembled WGS sequence"/>
</dbReference>
<gene>
    <name evidence="1" type="ORF">DSO57_1012150</name>
</gene>
<evidence type="ECO:0000313" key="2">
    <source>
        <dbReference type="Proteomes" id="UP001165960"/>
    </source>
</evidence>
<sequence>MVLWGIVTLAMTVVTDFKGILVTCFFLGAAEAGLFPDIIFFLSFWFMRQEQGICIVLLSMLSQLAGAFGGLIAYSVKALEGRWGLKGWQWLFFAEVVPKVVMGIATWWALPATPNNTPWLLSDERHLLRQQLQSSHVNLDIGRFCMQEFISAFTNYKTYL</sequence>
<proteinExistence type="predicted"/>
<accession>A0ACC2U438</accession>